<evidence type="ECO:0000313" key="2">
    <source>
        <dbReference type="Proteomes" id="UP000015106"/>
    </source>
</evidence>
<dbReference type="AlphaFoldDB" id="A0A8R7PH79"/>
<sequence length="64" mass="7305">QVCIHIPKLPLPFFSLAGEERKKLPLWYSKPRRVYVLILQPLHGFPIIKVMSALRACDGMGMCP</sequence>
<proteinExistence type="predicted"/>
<protein>
    <submittedName>
        <fullName evidence="1">Uncharacterized protein</fullName>
    </submittedName>
</protein>
<accession>A0A8R7PH79</accession>
<reference evidence="2" key="1">
    <citation type="journal article" date="2013" name="Nature">
        <title>Draft genome of the wheat A-genome progenitor Triticum urartu.</title>
        <authorList>
            <person name="Ling H.Q."/>
            <person name="Zhao S."/>
            <person name="Liu D."/>
            <person name="Wang J."/>
            <person name="Sun H."/>
            <person name="Zhang C."/>
            <person name="Fan H."/>
            <person name="Li D."/>
            <person name="Dong L."/>
            <person name="Tao Y."/>
            <person name="Gao C."/>
            <person name="Wu H."/>
            <person name="Li Y."/>
            <person name="Cui Y."/>
            <person name="Guo X."/>
            <person name="Zheng S."/>
            <person name="Wang B."/>
            <person name="Yu K."/>
            <person name="Liang Q."/>
            <person name="Yang W."/>
            <person name="Lou X."/>
            <person name="Chen J."/>
            <person name="Feng M."/>
            <person name="Jian J."/>
            <person name="Zhang X."/>
            <person name="Luo G."/>
            <person name="Jiang Y."/>
            <person name="Liu J."/>
            <person name="Wang Z."/>
            <person name="Sha Y."/>
            <person name="Zhang B."/>
            <person name="Wu H."/>
            <person name="Tang D."/>
            <person name="Shen Q."/>
            <person name="Xue P."/>
            <person name="Zou S."/>
            <person name="Wang X."/>
            <person name="Liu X."/>
            <person name="Wang F."/>
            <person name="Yang Y."/>
            <person name="An X."/>
            <person name="Dong Z."/>
            <person name="Zhang K."/>
            <person name="Zhang X."/>
            <person name="Luo M.C."/>
            <person name="Dvorak J."/>
            <person name="Tong Y."/>
            <person name="Wang J."/>
            <person name="Yang H."/>
            <person name="Li Z."/>
            <person name="Wang D."/>
            <person name="Zhang A."/>
            <person name="Wang J."/>
        </authorList>
    </citation>
    <scope>NUCLEOTIDE SEQUENCE</scope>
    <source>
        <strain evidence="2">cv. G1812</strain>
    </source>
</reference>
<name>A0A8R7PH79_TRIUA</name>
<organism evidence="1 2">
    <name type="scientific">Triticum urartu</name>
    <name type="common">Red wild einkorn</name>
    <name type="synonym">Crithodium urartu</name>
    <dbReference type="NCBI Taxonomy" id="4572"/>
    <lineage>
        <taxon>Eukaryota</taxon>
        <taxon>Viridiplantae</taxon>
        <taxon>Streptophyta</taxon>
        <taxon>Embryophyta</taxon>
        <taxon>Tracheophyta</taxon>
        <taxon>Spermatophyta</taxon>
        <taxon>Magnoliopsida</taxon>
        <taxon>Liliopsida</taxon>
        <taxon>Poales</taxon>
        <taxon>Poaceae</taxon>
        <taxon>BOP clade</taxon>
        <taxon>Pooideae</taxon>
        <taxon>Triticodae</taxon>
        <taxon>Triticeae</taxon>
        <taxon>Triticinae</taxon>
        <taxon>Triticum</taxon>
    </lineage>
</organism>
<evidence type="ECO:0000313" key="1">
    <source>
        <dbReference type="EnsemblPlants" id="TuG1812G0200003733.01.T01.cds346620"/>
    </source>
</evidence>
<reference evidence="1" key="2">
    <citation type="submission" date="2018-03" db="EMBL/GenBank/DDBJ databases">
        <title>The Triticum urartu genome reveals the dynamic nature of wheat genome evolution.</title>
        <authorList>
            <person name="Ling H."/>
            <person name="Ma B."/>
            <person name="Shi X."/>
            <person name="Liu H."/>
            <person name="Dong L."/>
            <person name="Sun H."/>
            <person name="Cao Y."/>
            <person name="Gao Q."/>
            <person name="Zheng S."/>
            <person name="Li Y."/>
            <person name="Yu Y."/>
            <person name="Du H."/>
            <person name="Qi M."/>
            <person name="Li Y."/>
            <person name="Yu H."/>
            <person name="Cui Y."/>
            <person name="Wang N."/>
            <person name="Chen C."/>
            <person name="Wu H."/>
            <person name="Zhao Y."/>
            <person name="Zhang J."/>
            <person name="Li Y."/>
            <person name="Zhou W."/>
            <person name="Zhang B."/>
            <person name="Hu W."/>
            <person name="Eijk M."/>
            <person name="Tang J."/>
            <person name="Witsenboer H."/>
            <person name="Zhao S."/>
            <person name="Li Z."/>
            <person name="Zhang A."/>
            <person name="Wang D."/>
            <person name="Liang C."/>
        </authorList>
    </citation>
    <scope>NUCLEOTIDE SEQUENCE [LARGE SCALE GENOMIC DNA]</scope>
    <source>
        <strain evidence="1">cv. G1812</strain>
    </source>
</reference>
<dbReference type="Proteomes" id="UP000015106">
    <property type="component" value="Chromosome 2"/>
</dbReference>
<keyword evidence="2" id="KW-1185">Reference proteome</keyword>
<dbReference type="EnsemblPlants" id="TuG1812G0200003733.01.T01">
    <property type="protein sequence ID" value="TuG1812G0200003733.01.T01.cds346620"/>
    <property type="gene ID" value="TuG1812G0200003733.01"/>
</dbReference>
<reference evidence="1" key="3">
    <citation type="submission" date="2022-06" db="UniProtKB">
        <authorList>
            <consortium name="EnsemblPlants"/>
        </authorList>
    </citation>
    <scope>IDENTIFICATION</scope>
</reference>
<dbReference type="Gramene" id="TuG1812G0200003733.01.T01">
    <property type="protein sequence ID" value="TuG1812G0200003733.01.T01.cds346620"/>
    <property type="gene ID" value="TuG1812G0200003733.01"/>
</dbReference>